<name>A0A839QTQ6_9MICO</name>
<dbReference type="EMBL" id="JACHWP010000003">
    <property type="protein sequence ID" value="MBB3023115.1"/>
    <property type="molecule type" value="Genomic_DNA"/>
</dbReference>
<evidence type="ECO:0000313" key="3">
    <source>
        <dbReference type="Proteomes" id="UP000568050"/>
    </source>
</evidence>
<accession>A0A839QTQ6</accession>
<feature type="compositionally biased region" description="Acidic residues" evidence="1">
    <location>
        <begin position="27"/>
        <end position="37"/>
    </location>
</feature>
<dbReference type="AlphaFoldDB" id="A0A839QTQ6"/>
<sequence length="171" mass="18061">MKKKLVVILSTIALTGCGSISGFGVDESSDDPVEASAEDVSGTTTEPAPATTPPQPSAAPAATPTTSEPPRKTEFEWTQEFCELPASAVIDNGEGLVLDHKGTADKAEDTIDIDALACALSYLDTPESIVRAMDTTRMIDGRQTESANGLTYQWSYGENYGLDIIITRDGS</sequence>
<keyword evidence="3" id="KW-1185">Reference proteome</keyword>
<feature type="compositionally biased region" description="Low complexity" evidence="1">
    <location>
        <begin position="58"/>
        <end position="68"/>
    </location>
</feature>
<dbReference type="RefSeq" id="WP_183375978.1">
    <property type="nucleotide sequence ID" value="NZ_CBCSFZ010000012.1"/>
</dbReference>
<proteinExistence type="predicted"/>
<feature type="region of interest" description="Disordered" evidence="1">
    <location>
        <begin position="21"/>
        <end position="76"/>
    </location>
</feature>
<protein>
    <submittedName>
        <fullName evidence="2">Putative small secreted protein</fullName>
    </submittedName>
</protein>
<gene>
    <name evidence="2" type="ORF">FHX50_001400</name>
</gene>
<dbReference type="PROSITE" id="PS51257">
    <property type="entry name" value="PROKAR_LIPOPROTEIN"/>
    <property type="match status" value="1"/>
</dbReference>
<organism evidence="2 3">
    <name type="scientific">Helcobacillus massiliensis</name>
    <dbReference type="NCBI Taxonomy" id="521392"/>
    <lineage>
        <taxon>Bacteria</taxon>
        <taxon>Bacillati</taxon>
        <taxon>Actinomycetota</taxon>
        <taxon>Actinomycetes</taxon>
        <taxon>Micrococcales</taxon>
        <taxon>Dermabacteraceae</taxon>
        <taxon>Helcobacillus</taxon>
    </lineage>
</organism>
<reference evidence="2 3" key="1">
    <citation type="submission" date="2020-08" db="EMBL/GenBank/DDBJ databases">
        <title>Sequencing the genomes of 1000 actinobacteria strains.</title>
        <authorList>
            <person name="Klenk H.-P."/>
        </authorList>
    </citation>
    <scope>NUCLEOTIDE SEQUENCE [LARGE SCALE GENOMIC DNA]</scope>
    <source>
        <strain evidence="2 3">DSM 23040</strain>
    </source>
</reference>
<comment type="caution">
    <text evidence="2">The sequence shown here is derived from an EMBL/GenBank/DDBJ whole genome shotgun (WGS) entry which is preliminary data.</text>
</comment>
<dbReference type="Proteomes" id="UP000568050">
    <property type="component" value="Unassembled WGS sequence"/>
</dbReference>
<evidence type="ECO:0000256" key="1">
    <source>
        <dbReference type="SAM" id="MobiDB-lite"/>
    </source>
</evidence>
<evidence type="ECO:0000313" key="2">
    <source>
        <dbReference type="EMBL" id="MBB3023115.1"/>
    </source>
</evidence>